<dbReference type="EMBL" id="QYTV02000013">
    <property type="protein sequence ID" value="RST71284.1"/>
    <property type="molecule type" value="Genomic_DNA"/>
</dbReference>
<dbReference type="PANTHER" id="PTHR43079">
    <property type="entry name" value="PROBABLE CADMIUM/ZINC-TRANSPORTING ATPASE HMA1"/>
    <property type="match status" value="1"/>
</dbReference>
<dbReference type="OrthoDB" id="9813266at2"/>
<dbReference type="InterPro" id="IPR051949">
    <property type="entry name" value="Cation_Transport_ATPase"/>
</dbReference>
<protein>
    <submittedName>
        <fullName evidence="16">Cadmium-translocating P-type ATPase</fullName>
        <ecNumber evidence="16">3.6.3.3</ecNumber>
    </submittedName>
</protein>
<evidence type="ECO:0000256" key="9">
    <source>
        <dbReference type="ARBA" id="ARBA00022842"/>
    </source>
</evidence>
<dbReference type="GO" id="GO:0046872">
    <property type="term" value="F:metal ion binding"/>
    <property type="evidence" value="ECO:0007669"/>
    <property type="project" value="UniProtKB-KW"/>
</dbReference>
<keyword evidence="6 14" id="KW-0479">Metal-binding</keyword>
<evidence type="ECO:0000256" key="2">
    <source>
        <dbReference type="ARBA" id="ARBA00006024"/>
    </source>
</evidence>
<dbReference type="SFLD" id="SFLDG00002">
    <property type="entry name" value="C1.7:_P-type_atpase_like"/>
    <property type="match status" value="1"/>
</dbReference>
<evidence type="ECO:0000313" key="17">
    <source>
        <dbReference type="Proteomes" id="UP000287156"/>
    </source>
</evidence>
<reference evidence="16" key="1">
    <citation type="submission" date="2018-12" db="EMBL/GenBank/DDBJ databases">
        <authorList>
            <person name="Sun L."/>
            <person name="Chen Z."/>
        </authorList>
    </citation>
    <scope>NUCLEOTIDE SEQUENCE [LARGE SCALE GENOMIC DNA]</scope>
    <source>
        <strain evidence="16">3-2-2</strain>
    </source>
</reference>
<dbReference type="Pfam" id="PF00122">
    <property type="entry name" value="E1-E2_ATPase"/>
    <property type="match status" value="1"/>
</dbReference>
<dbReference type="InterPro" id="IPR023214">
    <property type="entry name" value="HAD_sf"/>
</dbReference>
<feature type="domain" description="P-type ATPase A" evidence="15">
    <location>
        <begin position="128"/>
        <end position="227"/>
    </location>
</feature>
<dbReference type="PROSITE" id="PS01229">
    <property type="entry name" value="COF_2"/>
    <property type="match status" value="1"/>
</dbReference>
<dbReference type="Gene3D" id="3.40.1110.10">
    <property type="entry name" value="Calcium-transporting ATPase, cytoplasmic domain N"/>
    <property type="match status" value="1"/>
</dbReference>
<keyword evidence="9" id="KW-0460">Magnesium</keyword>
<evidence type="ECO:0000256" key="11">
    <source>
        <dbReference type="ARBA" id="ARBA00022989"/>
    </source>
</evidence>
<dbReference type="Gene3D" id="3.40.50.1000">
    <property type="entry name" value="HAD superfamily/HAD-like"/>
    <property type="match status" value="1"/>
</dbReference>
<dbReference type="AlphaFoldDB" id="A0A429XTY2"/>
<dbReference type="RefSeq" id="WP_126052375.1">
    <property type="nucleotide sequence ID" value="NZ_QYTV02000013.1"/>
</dbReference>
<dbReference type="SFLD" id="SFLDF00027">
    <property type="entry name" value="p-type_atpase"/>
    <property type="match status" value="1"/>
</dbReference>
<dbReference type="PRINTS" id="PR00119">
    <property type="entry name" value="CATATPASE"/>
</dbReference>
<dbReference type="InterPro" id="IPR027256">
    <property type="entry name" value="P-typ_ATPase_IB"/>
</dbReference>
<proteinExistence type="inferred from homology"/>
<comment type="caution">
    <text evidence="16">The sequence shown here is derived from an EMBL/GenBank/DDBJ whole genome shotgun (WGS) entry which is preliminary data.</text>
</comment>
<dbReference type="InterPro" id="IPR023298">
    <property type="entry name" value="ATPase_P-typ_TM_dom_sf"/>
</dbReference>
<keyword evidence="13 14" id="KW-0472">Membrane</keyword>
<dbReference type="SUPFAM" id="SSF81665">
    <property type="entry name" value="Calcium ATPase, transmembrane domain M"/>
    <property type="match status" value="1"/>
</dbReference>
<dbReference type="SFLD" id="SFLDS00003">
    <property type="entry name" value="Haloacid_Dehalogenase"/>
    <property type="match status" value="1"/>
</dbReference>
<evidence type="ECO:0000256" key="4">
    <source>
        <dbReference type="ARBA" id="ARBA00022553"/>
    </source>
</evidence>
<evidence type="ECO:0000256" key="8">
    <source>
        <dbReference type="ARBA" id="ARBA00022840"/>
    </source>
</evidence>
<feature type="transmembrane region" description="Helical" evidence="14">
    <location>
        <begin position="248"/>
        <end position="267"/>
    </location>
</feature>
<keyword evidence="12" id="KW-0406">Ion transport</keyword>
<keyword evidence="14" id="KW-1003">Cell membrane</keyword>
<dbReference type="InterPro" id="IPR059000">
    <property type="entry name" value="ATPase_P-type_domA"/>
</dbReference>
<dbReference type="InterPro" id="IPR008250">
    <property type="entry name" value="ATPase_P-typ_transduc_dom_A_sf"/>
</dbReference>
<keyword evidence="5 14" id="KW-0812">Transmembrane</keyword>
<evidence type="ECO:0000256" key="13">
    <source>
        <dbReference type="ARBA" id="ARBA00023136"/>
    </source>
</evidence>
<accession>A0A429XTY2</accession>
<dbReference type="NCBIfam" id="TIGR01494">
    <property type="entry name" value="ATPase_P-type"/>
    <property type="match status" value="1"/>
</dbReference>
<evidence type="ECO:0000256" key="10">
    <source>
        <dbReference type="ARBA" id="ARBA00022967"/>
    </source>
</evidence>
<evidence type="ECO:0000256" key="7">
    <source>
        <dbReference type="ARBA" id="ARBA00022741"/>
    </source>
</evidence>
<organism evidence="16 17">
    <name type="scientific">Siminovitchia acidinfaciens</name>
    <dbReference type="NCBI Taxonomy" id="2321395"/>
    <lineage>
        <taxon>Bacteria</taxon>
        <taxon>Bacillati</taxon>
        <taxon>Bacillota</taxon>
        <taxon>Bacilli</taxon>
        <taxon>Bacillales</taxon>
        <taxon>Bacillaceae</taxon>
        <taxon>Siminovitchia</taxon>
    </lineage>
</organism>
<comment type="subcellular location">
    <subcellularLocation>
        <location evidence="1">Cell membrane</location>
        <topology evidence="1">Multi-pass membrane protein</topology>
    </subcellularLocation>
</comment>
<feature type="transmembrane region" description="Helical" evidence="14">
    <location>
        <begin position="79"/>
        <end position="110"/>
    </location>
</feature>
<evidence type="ECO:0000256" key="6">
    <source>
        <dbReference type="ARBA" id="ARBA00022723"/>
    </source>
</evidence>
<feature type="transmembrane region" description="Helical" evidence="14">
    <location>
        <begin position="585"/>
        <end position="604"/>
    </location>
</feature>
<name>A0A429XTY2_9BACI</name>
<sequence length="630" mass="67906">MSPINKSALNKTSTFSISTIKSHGELIAAIISGLLIGLGFLYPIYPEAFFIPAFLIGGYYKAKEGITDLIANKKLNVEILMIMAAVGSAVIGFWAEGAILVFIFALSGALETYTMNKSQKELSSLVKLQPDEAVLLTETGEKIVPVSELNINDMIFVRPGERIPVDGLIKEGHSSVDEAAISGESVPIGKQLGDTVFAGTVNLNGTLTILVSKEQKDTLFQRIIDLVDAAKNEKSPTQQFIERFEGTYVKVVLIVFCFMLFLPHYIFGWDWKETFYRAMVLLVVASPCALVASIMPASLSAIASSARKGILVKGGNHLESLAALKAIAFDKTGTITKGQHEVSDVVVRDGVDEERFLQSVASIEKLSTHPLAAAIVQYTVNKGISLLTVENLDDFPGKGISATVEGNEWKIGKPSFVSKQKDSIFEIEAVQFEADGKSIIYAGNKDGIAGIITFKDAIRDEAQKAIENIKQLGLYTIMITGDGEGAAKSISREAGLDSYMANTLPEVKLIEINKLREAYGPVAMIGDGINDAPALATADIGIAMGGGTDIALETADVILMKNNLNRIPEAIGKSKKMNRIIKQNIYFSVAVILVLITSNFMQIVNLPLGVIGHEGSTLLVILNGLRMLKN</sequence>
<dbReference type="GO" id="GO:0019829">
    <property type="term" value="F:ATPase-coupled monoatomic cation transmembrane transporter activity"/>
    <property type="evidence" value="ECO:0007669"/>
    <property type="project" value="InterPro"/>
</dbReference>
<feature type="transmembrane region" description="Helical" evidence="14">
    <location>
        <begin position="26"/>
        <end position="45"/>
    </location>
</feature>
<keyword evidence="16" id="KW-0378">Hydrolase</keyword>
<feature type="transmembrane region" description="Helical" evidence="14">
    <location>
        <begin position="279"/>
        <end position="303"/>
    </location>
</feature>
<evidence type="ECO:0000256" key="1">
    <source>
        <dbReference type="ARBA" id="ARBA00004651"/>
    </source>
</evidence>
<dbReference type="CDD" id="cd07551">
    <property type="entry name" value="P-type_ATPase_HM_ZosA_PfeT-like"/>
    <property type="match status" value="1"/>
</dbReference>
<dbReference type="InterPro" id="IPR018303">
    <property type="entry name" value="ATPase_P-typ_P_site"/>
</dbReference>
<dbReference type="PROSITE" id="PS00154">
    <property type="entry name" value="ATPASE_E1_E2"/>
    <property type="match status" value="1"/>
</dbReference>
<dbReference type="SUPFAM" id="SSF56784">
    <property type="entry name" value="HAD-like"/>
    <property type="match status" value="1"/>
</dbReference>
<evidence type="ECO:0000256" key="12">
    <source>
        <dbReference type="ARBA" id="ARBA00023065"/>
    </source>
</evidence>
<evidence type="ECO:0000256" key="3">
    <source>
        <dbReference type="ARBA" id="ARBA00022448"/>
    </source>
</evidence>
<dbReference type="NCBIfam" id="TIGR01512">
    <property type="entry name" value="ATPase-IB2_Cd"/>
    <property type="match status" value="1"/>
</dbReference>
<keyword evidence="10" id="KW-1278">Translocase</keyword>
<evidence type="ECO:0000256" key="5">
    <source>
        <dbReference type="ARBA" id="ARBA00022692"/>
    </source>
</evidence>
<dbReference type="PANTHER" id="PTHR43079:SF1">
    <property type="entry name" value="CADMIUM_ZINC-TRANSPORTING ATPASE HMA1, CHLOROPLASTIC-RELATED"/>
    <property type="match status" value="1"/>
</dbReference>
<keyword evidence="4" id="KW-0597">Phosphoprotein</keyword>
<dbReference type="NCBIfam" id="TIGR01525">
    <property type="entry name" value="ATPase-IB_hvy"/>
    <property type="match status" value="1"/>
</dbReference>
<keyword evidence="3" id="KW-0813">Transport</keyword>
<dbReference type="GO" id="GO:0016887">
    <property type="term" value="F:ATP hydrolysis activity"/>
    <property type="evidence" value="ECO:0007669"/>
    <property type="project" value="InterPro"/>
</dbReference>
<dbReference type="FunFam" id="2.70.150.10:FF:000002">
    <property type="entry name" value="Copper-transporting ATPase 1, putative"/>
    <property type="match status" value="1"/>
</dbReference>
<dbReference type="Pfam" id="PF00702">
    <property type="entry name" value="Hydrolase"/>
    <property type="match status" value="1"/>
</dbReference>
<dbReference type="EC" id="3.6.3.3" evidence="16"/>
<dbReference type="Gene3D" id="2.70.150.10">
    <property type="entry name" value="Calcium-transporting ATPase, cytoplasmic transduction domain A"/>
    <property type="match status" value="1"/>
</dbReference>
<evidence type="ECO:0000313" key="16">
    <source>
        <dbReference type="EMBL" id="RST71284.1"/>
    </source>
</evidence>
<dbReference type="GO" id="GO:0005524">
    <property type="term" value="F:ATP binding"/>
    <property type="evidence" value="ECO:0007669"/>
    <property type="project" value="UniProtKB-UniRule"/>
</dbReference>
<comment type="similarity">
    <text evidence="2 14">Belongs to the cation transport ATPase (P-type) (TC 3.A.3) family. Type IB subfamily.</text>
</comment>
<dbReference type="PRINTS" id="PR00941">
    <property type="entry name" value="CDATPASE"/>
</dbReference>
<dbReference type="Proteomes" id="UP000287156">
    <property type="component" value="Unassembled WGS sequence"/>
</dbReference>
<keyword evidence="8 14" id="KW-0067">ATP-binding</keyword>
<dbReference type="InterPro" id="IPR001757">
    <property type="entry name" value="P_typ_ATPase"/>
</dbReference>
<dbReference type="GO" id="GO:0005886">
    <property type="term" value="C:plasma membrane"/>
    <property type="evidence" value="ECO:0007669"/>
    <property type="project" value="UniProtKB-SubCell"/>
</dbReference>
<evidence type="ECO:0000256" key="14">
    <source>
        <dbReference type="RuleBase" id="RU362081"/>
    </source>
</evidence>
<keyword evidence="17" id="KW-1185">Reference proteome</keyword>
<keyword evidence="7 14" id="KW-0547">Nucleotide-binding</keyword>
<keyword evidence="11 14" id="KW-1133">Transmembrane helix</keyword>
<dbReference type="InterPro" id="IPR044492">
    <property type="entry name" value="P_typ_ATPase_HD_dom"/>
</dbReference>
<dbReference type="SUPFAM" id="SSF81653">
    <property type="entry name" value="Calcium ATPase, transduction domain A"/>
    <property type="match status" value="1"/>
</dbReference>
<dbReference type="InterPro" id="IPR036412">
    <property type="entry name" value="HAD-like_sf"/>
</dbReference>
<gene>
    <name evidence="16" type="primary">cadA</name>
    <name evidence="16" type="ORF">D4T97_019165</name>
</gene>
<dbReference type="InterPro" id="IPR023299">
    <property type="entry name" value="ATPase_P-typ_cyto_dom_N"/>
</dbReference>
<evidence type="ECO:0000259" key="15">
    <source>
        <dbReference type="Pfam" id="PF00122"/>
    </source>
</evidence>